<dbReference type="EMBL" id="LR796294">
    <property type="protein sequence ID" value="CAB4134989.1"/>
    <property type="molecule type" value="Genomic_DNA"/>
</dbReference>
<accession>A0A6J5LIZ5</accession>
<proteinExistence type="predicted"/>
<sequence length="1117" mass="116097">MATELLQPGVTVIQEFRTVSPTIVTPTLVPCAVAPAFQIVDAMVTNAAGSQEANSEAVVSVPAILVSTDAAPYASLNATTLKVSINNGPTQTFTFTDPTSVNLDAGQVCDQIASQSPAGFGAYVVTSGASTYVQLRTTASGDGQYLKILDGTANSVLGFASGYLAEGVSSYKQTSVRVEQLNFPDPRGIADEMSVNTDSIRAFINTGKALKEILRTESFLRNKRETTYTSGVDVTFPGGGLSGLTFIIQQGLQGAVTTYTFSSSPATVSDLVIAMNALLGTAAVVSASSNKIILTSTQGYIKIGAGTANTYLGWTTNAEAYTLTVVDDGDGDSTSPIIKVAQDNFTATAGVASITGTATISTEVAINNLTLQVSSNGAAMQEIAFSTGPISGTTGAASTGLDGKSLFFTVNGTSKTCTFVTPSTLADAVTQINTAAGTTVCYLTNTDKVNFQVGGATATLGGDITLVYGGTANEDTVYSALKINGLVSTPTPSVVHQTLSLAEIITATNTVMGAGFASNATNKLKLQTALTGAEAEVRIGRGTANSILGLTNDAYANGSPFPPKVGDDVYADGVFIGKVSVVAPGAVTSELRLDRDLALAFVAQAMYIESVNIPSSLPADRPTPNLVIDTSGAVLIKMGILRDTEGFALANASGALMIAYKALRLDVTSQAAHPALLNFSDITTLEAAMSPISTDNPLGLMLYFMMLNAPGVTISGVGVNEVSAANPDGTVAGYAGALTFLEPQEVYALAPASQDPVVHQTCVTHVTAMSEPEAGGERIVFINPEMPSEDLPTLVGSGDGDSLPSTNWFDTHVSSLAADLLAQGINPIGTIPVSAGLYLTVAGSTNHYNIAQISGTRVLVRVAFSAGDNTDGFYSTSNLSSSLIGNAFSLYIRGTALVTSTGLPDYERIALAYQKLGQTYLNRRVRMVAPERVGATIGGVEALIPGYYMCSALAGMVGQLPPQQGFTNYPITGFTRAVGSNEVFSRRQMNVGAAGGTWWVTQSTAGAPLQTRMQVTTDLTSIETREHSITSIVDFVAKFMRVGLRNFIGRFNITHSFLDSLSTVVQGQLGFLRDAGILVGGDLNNIVQDSTAPDTVLIDVTLDVPYPCNYVRLTLVL</sequence>
<protein>
    <recommendedName>
        <fullName evidence="3">Tail sheath protein</fullName>
    </recommendedName>
</protein>
<organism evidence="1">
    <name type="scientific">uncultured Caudovirales phage</name>
    <dbReference type="NCBI Taxonomy" id="2100421"/>
    <lineage>
        <taxon>Viruses</taxon>
        <taxon>Duplodnaviria</taxon>
        <taxon>Heunggongvirae</taxon>
        <taxon>Uroviricota</taxon>
        <taxon>Caudoviricetes</taxon>
        <taxon>Peduoviridae</taxon>
        <taxon>Maltschvirus</taxon>
        <taxon>Maltschvirus maltsch</taxon>
    </lineage>
</organism>
<reference evidence="1" key="1">
    <citation type="submission" date="2020-04" db="EMBL/GenBank/DDBJ databases">
        <authorList>
            <person name="Chiriac C."/>
            <person name="Salcher M."/>
            <person name="Ghai R."/>
            <person name="Kavagutti S V."/>
        </authorList>
    </citation>
    <scope>NUCLEOTIDE SEQUENCE</scope>
</reference>
<evidence type="ECO:0000313" key="2">
    <source>
        <dbReference type="EMBL" id="CAB4134989.1"/>
    </source>
</evidence>
<name>A0A6J5LIZ5_9CAUD</name>
<dbReference type="EMBL" id="LR796249">
    <property type="protein sequence ID" value="CAB4131609.1"/>
    <property type="molecule type" value="Genomic_DNA"/>
</dbReference>
<evidence type="ECO:0008006" key="3">
    <source>
        <dbReference type="Google" id="ProtNLM"/>
    </source>
</evidence>
<evidence type="ECO:0000313" key="1">
    <source>
        <dbReference type="EMBL" id="CAB4131609.1"/>
    </source>
</evidence>
<gene>
    <name evidence="1" type="ORF">UFOVP127_178</name>
    <name evidence="2" type="ORF">UFOVP276_41</name>
</gene>